<protein>
    <recommendedName>
        <fullName evidence="3">Lipoprotein (RSAM/lipoprotein system)</fullName>
    </recommendedName>
</protein>
<evidence type="ECO:0008006" key="3">
    <source>
        <dbReference type="Google" id="ProtNLM"/>
    </source>
</evidence>
<sequence length="151" mass="17241">MKKWKRQWLTACNEVLSGMLTLLGFASCIGGEAPAEYGMPYAKYEIKGKVQNEKKQPLKGMRMIVKEHPPVASSYYSDRKDTLYTENTGEYAFKKEDAWPRMSYRIVCEDPAGVYKADSVDVEMKPEGGKGNWYEGSDSKTVDFELKKKQQ</sequence>
<evidence type="ECO:0000313" key="2">
    <source>
        <dbReference type="Proteomes" id="UP000238304"/>
    </source>
</evidence>
<dbReference type="PROSITE" id="PS51257">
    <property type="entry name" value="PROKAR_LIPOPROTEIN"/>
    <property type="match status" value="1"/>
</dbReference>
<keyword evidence="2" id="KW-1185">Reference proteome</keyword>
<accession>A0ABN5IJ45</accession>
<dbReference type="NCBIfam" id="TIGR04134">
    <property type="entry name" value="lipo_with_rSAM"/>
    <property type="match status" value="1"/>
</dbReference>
<evidence type="ECO:0000313" key="1">
    <source>
        <dbReference type="EMBL" id="AVM52860.1"/>
    </source>
</evidence>
<dbReference type="EMBL" id="CP027231">
    <property type="protein sequence ID" value="AVM52860.1"/>
    <property type="molecule type" value="Genomic_DNA"/>
</dbReference>
<organism evidence="1 2">
    <name type="scientific">Bacteroides zoogleoformans</name>
    <dbReference type="NCBI Taxonomy" id="28119"/>
    <lineage>
        <taxon>Bacteria</taxon>
        <taxon>Pseudomonadati</taxon>
        <taxon>Bacteroidota</taxon>
        <taxon>Bacteroidia</taxon>
        <taxon>Bacteroidales</taxon>
        <taxon>Bacteroidaceae</taxon>
        <taxon>Bacteroides</taxon>
    </lineage>
</organism>
<reference evidence="1 2" key="1">
    <citation type="submission" date="2018-02" db="EMBL/GenBank/DDBJ databases">
        <authorList>
            <person name="Holder M.E."/>
            <person name="Ajami N.J."/>
            <person name="Petrosino J.F."/>
        </authorList>
    </citation>
    <scope>NUCLEOTIDE SEQUENCE [LARGE SCALE GENOMIC DNA]</scope>
    <source>
        <strain evidence="1 2">ATCC 33285</strain>
    </source>
</reference>
<name>A0ABN5IJ45_9BACE</name>
<dbReference type="InterPro" id="IPR026403">
    <property type="entry name" value="Lipo_with_rSAM"/>
</dbReference>
<dbReference type="Proteomes" id="UP000238304">
    <property type="component" value="Chromosome"/>
</dbReference>
<proteinExistence type="predicted"/>
<gene>
    <name evidence="1" type="ORF">C4H11_07860</name>
</gene>
<dbReference type="RefSeq" id="WP_106041160.1">
    <property type="nucleotide sequence ID" value="NZ_CALHZC010000071.1"/>
</dbReference>